<dbReference type="InterPro" id="IPR036078">
    <property type="entry name" value="Spo11/TopoVI_A_sf"/>
</dbReference>
<dbReference type="EMBL" id="JAVDWE010000045">
    <property type="protein sequence ID" value="MDR7097643.1"/>
    <property type="molecule type" value="Genomic_DNA"/>
</dbReference>
<evidence type="ECO:0008006" key="3">
    <source>
        <dbReference type="Google" id="ProtNLM"/>
    </source>
</evidence>
<dbReference type="RefSeq" id="WP_310309916.1">
    <property type="nucleotide sequence ID" value="NZ_JAVDWE010000045.1"/>
</dbReference>
<dbReference type="SUPFAM" id="SSF56726">
    <property type="entry name" value="DNA topoisomerase IV, alpha subunit"/>
    <property type="match status" value="1"/>
</dbReference>
<protein>
    <recommendedName>
        <fullName evidence="3">DUF2399 domain-containing protein</fullName>
    </recommendedName>
</protein>
<gene>
    <name evidence="1" type="ORF">J2X09_005419</name>
</gene>
<comment type="caution">
    <text evidence="1">The sequence shown here is derived from an EMBL/GenBank/DDBJ whole genome shotgun (WGS) entry which is preliminary data.</text>
</comment>
<proteinExistence type="predicted"/>
<dbReference type="Proteomes" id="UP001265550">
    <property type="component" value="Unassembled WGS sequence"/>
</dbReference>
<name>A0ABU1VK26_9BURK</name>
<evidence type="ECO:0000313" key="2">
    <source>
        <dbReference type="Proteomes" id="UP001265550"/>
    </source>
</evidence>
<organism evidence="1 2">
    <name type="scientific">Hydrogenophaga laconesensis</name>
    <dbReference type="NCBI Taxonomy" id="1805971"/>
    <lineage>
        <taxon>Bacteria</taxon>
        <taxon>Pseudomonadati</taxon>
        <taxon>Pseudomonadota</taxon>
        <taxon>Betaproteobacteria</taxon>
        <taxon>Burkholderiales</taxon>
        <taxon>Comamonadaceae</taxon>
        <taxon>Hydrogenophaga</taxon>
    </lineage>
</organism>
<evidence type="ECO:0000313" key="1">
    <source>
        <dbReference type="EMBL" id="MDR7097643.1"/>
    </source>
</evidence>
<sequence>MLDPDHDAVLRRWARSDGARRSRSALLKDAAPVSIETAEALCDLLLRQGWIVRNERLVGGVWQWAFISWRDLPRLQELLGVSSPRLRVEERQALIEDAEAWMRSRAETADQAALDPDLLHEMGRALTLLGEEKALRLEQLAIRLQLLRAVAAWHDQGRQGSRRDFALHARGATKALGDADWRWLEATFDLERLRVTRFVAVAWLAGNLNLQWNDQQIQIGPLHCVGLPLADLMRVSAASSPERWWLVENRASFERQARQLEAGVVLIWMPGRPSILWLEAIARVLELAPAPAWISADADPSGVDIACTVGAVWQAQALSWQPHRMGVAQLSESSQDWPLNDHDRRLLEILLARDDLPKELHELCLAMQRKRAINHVLPARALT</sequence>
<keyword evidence="2" id="KW-1185">Reference proteome</keyword>
<reference evidence="1 2" key="1">
    <citation type="submission" date="2023-07" db="EMBL/GenBank/DDBJ databases">
        <title>Sorghum-associated microbial communities from plants grown in Nebraska, USA.</title>
        <authorList>
            <person name="Schachtman D."/>
        </authorList>
    </citation>
    <scope>NUCLEOTIDE SEQUENCE [LARGE SCALE GENOMIC DNA]</scope>
    <source>
        <strain evidence="1 2">BE240</strain>
    </source>
</reference>
<accession>A0ABU1VK26</accession>